<evidence type="ECO:0000256" key="3">
    <source>
        <dbReference type="ARBA" id="ARBA00016337"/>
    </source>
</evidence>
<dbReference type="AlphaFoldDB" id="A0A4R4TDQ2"/>
<evidence type="ECO:0000256" key="7">
    <source>
        <dbReference type="ARBA" id="ARBA00022827"/>
    </source>
</evidence>
<keyword evidence="8" id="KW-0460">Magnesium</keyword>
<evidence type="ECO:0000256" key="8">
    <source>
        <dbReference type="ARBA" id="ARBA00022842"/>
    </source>
</evidence>
<dbReference type="EC" id="2.7.1.180" evidence="2"/>
<dbReference type="Gene3D" id="3.10.520.10">
    <property type="entry name" value="ApbE-like domains"/>
    <property type="match status" value="1"/>
</dbReference>
<dbReference type="SUPFAM" id="SSF143631">
    <property type="entry name" value="ApbE-like"/>
    <property type="match status" value="1"/>
</dbReference>
<comment type="caution">
    <text evidence="11">The sequence shown here is derived from an EMBL/GenBank/DDBJ whole genome shotgun (WGS) entry which is preliminary data.</text>
</comment>
<dbReference type="Pfam" id="PF02424">
    <property type="entry name" value="ApbE"/>
    <property type="match status" value="1"/>
</dbReference>
<dbReference type="Proteomes" id="UP000295345">
    <property type="component" value="Unassembled WGS sequence"/>
</dbReference>
<protein>
    <recommendedName>
        <fullName evidence="3">FAD:protein FMN transferase</fullName>
        <ecNumber evidence="2">2.7.1.180</ecNumber>
    </recommendedName>
    <alternativeName>
        <fullName evidence="9">Flavin transferase</fullName>
    </alternativeName>
</protein>
<accession>A0A4R4TDQ2</accession>
<dbReference type="PANTHER" id="PTHR30040:SF2">
    <property type="entry name" value="FAD:PROTEIN FMN TRANSFERASE"/>
    <property type="match status" value="1"/>
</dbReference>
<keyword evidence="5 11" id="KW-0808">Transferase</keyword>
<dbReference type="EMBL" id="SMKI01000154">
    <property type="protein sequence ID" value="TDC74296.1"/>
    <property type="molecule type" value="Genomic_DNA"/>
</dbReference>
<evidence type="ECO:0000256" key="1">
    <source>
        <dbReference type="ARBA" id="ARBA00001946"/>
    </source>
</evidence>
<keyword evidence="7" id="KW-0274">FAD</keyword>
<dbReference type="GO" id="GO:0046872">
    <property type="term" value="F:metal ion binding"/>
    <property type="evidence" value="ECO:0007669"/>
    <property type="project" value="UniProtKB-KW"/>
</dbReference>
<evidence type="ECO:0000256" key="4">
    <source>
        <dbReference type="ARBA" id="ARBA00022630"/>
    </source>
</evidence>
<evidence type="ECO:0000313" key="12">
    <source>
        <dbReference type="Proteomes" id="UP000295345"/>
    </source>
</evidence>
<dbReference type="InterPro" id="IPR003374">
    <property type="entry name" value="ApbE-like_sf"/>
</dbReference>
<dbReference type="InterPro" id="IPR024932">
    <property type="entry name" value="ApbE"/>
</dbReference>
<dbReference type="PANTHER" id="PTHR30040">
    <property type="entry name" value="THIAMINE BIOSYNTHESIS LIPOPROTEIN APBE"/>
    <property type="match status" value="1"/>
</dbReference>
<sequence length="302" mass="31390">MRAVRDRVMGTELLAVLPPGEAAAVLGWLHQVEAVFSRFRPGSDVSRANAGGRVAVSELFLRVLTEACAHQKRTGGLFSPFLGAEVARAGYAVDFDAIGAIGVAEPAEPAEPAPARTAGTPLVHLDHDDGTIRLPDGVAVDLGGFVKGWSVQAAADALCSERGLIDAGGDLVAWRGHADRPWRVGVDHPTAQEPVGVLELPRSAAVATSSVVRRSWPTATGGRAHHIIDPRTGEPADSDCLQATVLAGNLAAAEVYATCLTILGTAEGPGWLAGLDPTATWLTVDRDGTVRHSPDLPLEPAA</sequence>
<proteinExistence type="predicted"/>
<comment type="cofactor">
    <cofactor evidence="1">
        <name>Mg(2+)</name>
        <dbReference type="ChEBI" id="CHEBI:18420"/>
    </cofactor>
</comment>
<reference evidence="11 12" key="1">
    <citation type="submission" date="2019-03" db="EMBL/GenBank/DDBJ databases">
        <title>Draft genome sequences of novel Actinobacteria.</title>
        <authorList>
            <person name="Sahin N."/>
            <person name="Ay H."/>
            <person name="Saygin H."/>
        </authorList>
    </citation>
    <scope>NUCLEOTIDE SEQUENCE [LARGE SCALE GENOMIC DNA]</scope>
    <source>
        <strain evidence="11 12">DSM 41900</strain>
    </source>
</reference>
<dbReference type="GO" id="GO:0016740">
    <property type="term" value="F:transferase activity"/>
    <property type="evidence" value="ECO:0007669"/>
    <property type="project" value="UniProtKB-KW"/>
</dbReference>
<gene>
    <name evidence="11" type="ORF">E1283_16155</name>
</gene>
<keyword evidence="6" id="KW-0479">Metal-binding</keyword>
<evidence type="ECO:0000256" key="9">
    <source>
        <dbReference type="ARBA" id="ARBA00031306"/>
    </source>
</evidence>
<evidence type="ECO:0000256" key="10">
    <source>
        <dbReference type="ARBA" id="ARBA00048540"/>
    </source>
</evidence>
<evidence type="ECO:0000313" key="11">
    <source>
        <dbReference type="EMBL" id="TDC74296.1"/>
    </source>
</evidence>
<organism evidence="11 12">
    <name type="scientific">Streptomyces hainanensis</name>
    <dbReference type="NCBI Taxonomy" id="402648"/>
    <lineage>
        <taxon>Bacteria</taxon>
        <taxon>Bacillati</taxon>
        <taxon>Actinomycetota</taxon>
        <taxon>Actinomycetes</taxon>
        <taxon>Kitasatosporales</taxon>
        <taxon>Streptomycetaceae</taxon>
        <taxon>Streptomyces</taxon>
    </lineage>
</organism>
<keyword evidence="12" id="KW-1185">Reference proteome</keyword>
<dbReference type="OrthoDB" id="9778595at2"/>
<evidence type="ECO:0000256" key="5">
    <source>
        <dbReference type="ARBA" id="ARBA00022679"/>
    </source>
</evidence>
<keyword evidence="4" id="KW-0285">Flavoprotein</keyword>
<evidence type="ECO:0000256" key="2">
    <source>
        <dbReference type="ARBA" id="ARBA00011955"/>
    </source>
</evidence>
<comment type="catalytic activity">
    <reaction evidence="10">
        <text>L-threonyl-[protein] + FAD = FMN-L-threonyl-[protein] + AMP + H(+)</text>
        <dbReference type="Rhea" id="RHEA:36847"/>
        <dbReference type="Rhea" id="RHEA-COMP:11060"/>
        <dbReference type="Rhea" id="RHEA-COMP:11061"/>
        <dbReference type="ChEBI" id="CHEBI:15378"/>
        <dbReference type="ChEBI" id="CHEBI:30013"/>
        <dbReference type="ChEBI" id="CHEBI:57692"/>
        <dbReference type="ChEBI" id="CHEBI:74257"/>
        <dbReference type="ChEBI" id="CHEBI:456215"/>
        <dbReference type="EC" id="2.7.1.180"/>
    </reaction>
</comment>
<name>A0A4R4TDQ2_9ACTN</name>
<evidence type="ECO:0000256" key="6">
    <source>
        <dbReference type="ARBA" id="ARBA00022723"/>
    </source>
</evidence>